<feature type="compositionally biased region" description="Basic residues" evidence="1">
    <location>
        <begin position="278"/>
        <end position="293"/>
    </location>
</feature>
<dbReference type="GO" id="GO:0005507">
    <property type="term" value="F:copper ion binding"/>
    <property type="evidence" value="ECO:0007669"/>
    <property type="project" value="InterPro"/>
</dbReference>
<reference evidence="3 4" key="1">
    <citation type="journal article" date="2019" name="Sci. Rep.">
        <title>Comparative genomics of chytrid fungi reveal insights into the obligate biotrophic and pathogenic lifestyle of Synchytrium endobioticum.</title>
        <authorList>
            <person name="van de Vossenberg B.T.L.H."/>
            <person name="Warris S."/>
            <person name="Nguyen H.D.T."/>
            <person name="van Gent-Pelzer M.P.E."/>
            <person name="Joly D.L."/>
            <person name="van de Geest H.C."/>
            <person name="Bonants P.J.M."/>
            <person name="Smith D.S."/>
            <person name="Levesque C.A."/>
            <person name="van der Lee T.A.J."/>
        </authorList>
    </citation>
    <scope>NUCLEOTIDE SEQUENCE [LARGE SCALE GENOMIC DNA]</scope>
    <source>
        <strain evidence="3 4">CBS 809.83</strain>
    </source>
</reference>
<dbReference type="GO" id="GO:0005615">
    <property type="term" value="C:extracellular space"/>
    <property type="evidence" value="ECO:0007669"/>
    <property type="project" value="TreeGrafter"/>
</dbReference>
<dbReference type="InterPro" id="IPR050912">
    <property type="entry name" value="LOX-like_protein"/>
</dbReference>
<gene>
    <name evidence="3" type="ORF">PhCBS80983_g00417</name>
</gene>
<sequence length="293" mass="31702">MIKHLALFLLSVAVAVTLSYAQPSTALPDFLPDALHAASTLYIDHVDAAEDPCLINEGCLTGNGTRMLLRFASKVHNIGNADAYLGKPPANRTDPNNPIYWHWDSCHEHWHFTAYANYKLLSGDLSNEILRGHKNGFCLEDLGCNDESKEPYYNCRNQGVSMGCYDMYDETLPCQWIDVTDLHLTPGYTAQTEYVLQVAINEAGFFPEGNIANNVAHIKVVIGDVPPYTGPSLAEVRRMGAPDGPEGGDGPRGGGGGVDGAGGAGEAMGASSAGARMGARRLRKRKQFYRKAV</sequence>
<feature type="chain" id="PRO_5021349081" description="Lysyl oxidase-like protein 2/3/4" evidence="2">
    <location>
        <begin position="22"/>
        <end position="293"/>
    </location>
</feature>
<dbReference type="EMBL" id="QEAQ01000002">
    <property type="protein sequence ID" value="TPX62695.1"/>
    <property type="molecule type" value="Genomic_DNA"/>
</dbReference>
<feature type="compositionally biased region" description="Low complexity" evidence="1">
    <location>
        <begin position="267"/>
        <end position="277"/>
    </location>
</feature>
<keyword evidence="4" id="KW-1185">Reference proteome</keyword>
<comment type="caution">
    <text evidence="3">The sequence shown here is derived from an EMBL/GenBank/DDBJ whole genome shotgun (WGS) entry which is preliminary data.</text>
</comment>
<dbReference type="PANTHER" id="PTHR45817:SF4">
    <property type="entry name" value="LYSYL OXIDASE-LIKE-RELATED"/>
    <property type="match status" value="1"/>
</dbReference>
<feature type="region of interest" description="Disordered" evidence="1">
    <location>
        <begin position="238"/>
        <end position="293"/>
    </location>
</feature>
<feature type="signal peptide" evidence="2">
    <location>
        <begin position="1"/>
        <end position="21"/>
    </location>
</feature>
<proteinExistence type="predicted"/>
<dbReference type="STRING" id="109895.A0A507EH20"/>
<evidence type="ECO:0000313" key="3">
    <source>
        <dbReference type="EMBL" id="TPX62695.1"/>
    </source>
</evidence>
<feature type="compositionally biased region" description="Gly residues" evidence="1">
    <location>
        <begin position="245"/>
        <end position="266"/>
    </location>
</feature>
<dbReference type="Proteomes" id="UP000318582">
    <property type="component" value="Unassembled WGS sequence"/>
</dbReference>
<dbReference type="PANTHER" id="PTHR45817">
    <property type="entry name" value="LYSYL OXIDASE-LIKE-RELATED"/>
    <property type="match status" value="1"/>
</dbReference>
<dbReference type="AlphaFoldDB" id="A0A507EH20"/>
<protein>
    <recommendedName>
        <fullName evidence="5">Lysyl oxidase-like protein 2/3/4</fullName>
    </recommendedName>
</protein>
<dbReference type="GO" id="GO:0004720">
    <property type="term" value="F:protein-lysine 6-oxidase activity"/>
    <property type="evidence" value="ECO:0007669"/>
    <property type="project" value="TreeGrafter"/>
</dbReference>
<accession>A0A507EH20</accession>
<dbReference type="Pfam" id="PF01186">
    <property type="entry name" value="Lysyl_oxidase"/>
    <property type="match status" value="1"/>
</dbReference>
<dbReference type="PRINTS" id="PR00074">
    <property type="entry name" value="LYSYLOXIDASE"/>
</dbReference>
<evidence type="ECO:0000256" key="1">
    <source>
        <dbReference type="SAM" id="MobiDB-lite"/>
    </source>
</evidence>
<dbReference type="InterPro" id="IPR001695">
    <property type="entry name" value="Lysyl_oxidase"/>
</dbReference>
<organism evidence="3 4">
    <name type="scientific">Powellomyces hirtus</name>
    <dbReference type="NCBI Taxonomy" id="109895"/>
    <lineage>
        <taxon>Eukaryota</taxon>
        <taxon>Fungi</taxon>
        <taxon>Fungi incertae sedis</taxon>
        <taxon>Chytridiomycota</taxon>
        <taxon>Chytridiomycota incertae sedis</taxon>
        <taxon>Chytridiomycetes</taxon>
        <taxon>Spizellomycetales</taxon>
        <taxon>Powellomycetaceae</taxon>
        <taxon>Powellomyces</taxon>
    </lineage>
</organism>
<evidence type="ECO:0008006" key="5">
    <source>
        <dbReference type="Google" id="ProtNLM"/>
    </source>
</evidence>
<name>A0A507EH20_9FUNG</name>
<keyword evidence="2" id="KW-0732">Signal</keyword>
<evidence type="ECO:0000313" key="4">
    <source>
        <dbReference type="Proteomes" id="UP000318582"/>
    </source>
</evidence>
<evidence type="ECO:0000256" key="2">
    <source>
        <dbReference type="SAM" id="SignalP"/>
    </source>
</evidence>